<feature type="transmembrane region" description="Helical" evidence="5">
    <location>
        <begin position="46"/>
        <end position="67"/>
    </location>
</feature>
<evidence type="ECO:0000259" key="6">
    <source>
        <dbReference type="Pfam" id="PF00892"/>
    </source>
</evidence>
<dbReference type="PANTHER" id="PTHR32322:SF14">
    <property type="entry name" value="PROTEIN PAGO"/>
    <property type="match status" value="1"/>
</dbReference>
<feature type="transmembrane region" description="Helical" evidence="5">
    <location>
        <begin position="199"/>
        <end position="218"/>
    </location>
</feature>
<dbReference type="RefSeq" id="WP_054774312.1">
    <property type="nucleotide sequence ID" value="NZ_AP019782.1"/>
</dbReference>
<keyword evidence="3 5" id="KW-1133">Transmembrane helix</keyword>
<dbReference type="Gene3D" id="1.10.3730.20">
    <property type="match status" value="1"/>
</dbReference>
<dbReference type="InterPro" id="IPR037185">
    <property type="entry name" value="EmrE-like"/>
</dbReference>
<sequence>MHSKPDKPRERRSTRWIGPLCVLGSAVGFSAKAIFVKLVYPYGVDAITVLALRMLLALPFFLVLACWPRPGEEHPSRLRNRDWLAVAGLGLIGYYLSSLLDFYGLFYISAGLERLILFLYPTLVLVISAAVLRQSVSRRQWTALAFSYAGIGLAFVHDLSLGRQEQVLLGGALVFGAALTYAVYILGSSRYIRRLGVSRFTGVAMISATAGVLTHFAQAKPWSDLQQPQAVMLPIVLMALLGTVMPSIFLSEGLRRIGPARTALLSSIGPVVTIGLGHAVLGEPVSLQQLAGAALVMAGVGLVTVAKR</sequence>
<feature type="transmembrane region" description="Helical" evidence="5">
    <location>
        <begin position="141"/>
        <end position="161"/>
    </location>
</feature>
<evidence type="ECO:0000256" key="2">
    <source>
        <dbReference type="ARBA" id="ARBA00022692"/>
    </source>
</evidence>
<keyword evidence="8" id="KW-1185">Reference proteome</keyword>
<feature type="transmembrane region" description="Helical" evidence="5">
    <location>
        <begin position="83"/>
        <end position="109"/>
    </location>
</feature>
<evidence type="ECO:0000256" key="3">
    <source>
        <dbReference type="ARBA" id="ARBA00022989"/>
    </source>
</evidence>
<feature type="domain" description="EamA" evidence="6">
    <location>
        <begin position="170"/>
        <end position="304"/>
    </location>
</feature>
<evidence type="ECO:0000256" key="4">
    <source>
        <dbReference type="ARBA" id="ARBA00023136"/>
    </source>
</evidence>
<proteinExistence type="predicted"/>
<dbReference type="SUPFAM" id="SSF103481">
    <property type="entry name" value="Multidrug resistance efflux transporter EmrE"/>
    <property type="match status" value="2"/>
</dbReference>
<gene>
    <name evidence="7" type="ORF">MoryE10_30570</name>
</gene>
<dbReference type="InterPro" id="IPR000620">
    <property type="entry name" value="EamA_dom"/>
</dbReference>
<feature type="transmembrane region" description="Helical" evidence="5">
    <location>
        <begin position="20"/>
        <end position="40"/>
    </location>
</feature>
<feature type="transmembrane region" description="Helical" evidence="5">
    <location>
        <begin position="262"/>
        <end position="281"/>
    </location>
</feature>
<keyword evidence="2 5" id="KW-0812">Transmembrane</keyword>
<feature type="domain" description="EamA" evidence="6">
    <location>
        <begin position="17"/>
        <end position="154"/>
    </location>
</feature>
<evidence type="ECO:0000256" key="1">
    <source>
        <dbReference type="ARBA" id="ARBA00004141"/>
    </source>
</evidence>
<dbReference type="Pfam" id="PF00892">
    <property type="entry name" value="EamA"/>
    <property type="match status" value="2"/>
</dbReference>
<dbReference type="Proteomes" id="UP000824988">
    <property type="component" value="Chromosome"/>
</dbReference>
<feature type="transmembrane region" description="Helical" evidence="5">
    <location>
        <begin position="230"/>
        <end position="250"/>
    </location>
</feature>
<dbReference type="PANTHER" id="PTHR32322">
    <property type="entry name" value="INNER MEMBRANE TRANSPORTER"/>
    <property type="match status" value="1"/>
</dbReference>
<keyword evidence="4 5" id="KW-0472">Membrane</keyword>
<evidence type="ECO:0000256" key="5">
    <source>
        <dbReference type="SAM" id="Phobius"/>
    </source>
</evidence>
<organism evidence="7 8">
    <name type="scientific">Methylogaea oryzae</name>
    <dbReference type="NCBI Taxonomy" id="1295382"/>
    <lineage>
        <taxon>Bacteria</taxon>
        <taxon>Pseudomonadati</taxon>
        <taxon>Pseudomonadota</taxon>
        <taxon>Gammaproteobacteria</taxon>
        <taxon>Methylococcales</taxon>
        <taxon>Methylococcaceae</taxon>
        <taxon>Methylogaea</taxon>
    </lineage>
</organism>
<comment type="subcellular location">
    <subcellularLocation>
        <location evidence="1">Membrane</location>
        <topology evidence="1">Multi-pass membrane protein</topology>
    </subcellularLocation>
</comment>
<dbReference type="KEGG" id="moz:MoryE10_30570"/>
<reference evidence="7" key="1">
    <citation type="submission" date="2019-06" db="EMBL/GenBank/DDBJ databases">
        <title>Complete genome sequence of Methylogaea oryzae strain JCM16910.</title>
        <authorList>
            <person name="Asakawa S."/>
        </authorList>
    </citation>
    <scope>NUCLEOTIDE SEQUENCE</scope>
    <source>
        <strain evidence="7">E10</strain>
    </source>
</reference>
<feature type="transmembrane region" description="Helical" evidence="5">
    <location>
        <begin position="287"/>
        <end position="306"/>
    </location>
</feature>
<dbReference type="EMBL" id="AP019782">
    <property type="protein sequence ID" value="BBL72451.1"/>
    <property type="molecule type" value="Genomic_DNA"/>
</dbReference>
<dbReference type="AlphaFoldDB" id="A0A8D5ALT1"/>
<dbReference type="GO" id="GO:0016020">
    <property type="term" value="C:membrane"/>
    <property type="evidence" value="ECO:0007669"/>
    <property type="project" value="UniProtKB-SubCell"/>
</dbReference>
<feature type="transmembrane region" description="Helical" evidence="5">
    <location>
        <begin position="115"/>
        <end position="132"/>
    </location>
</feature>
<feature type="transmembrane region" description="Helical" evidence="5">
    <location>
        <begin position="167"/>
        <end position="187"/>
    </location>
</feature>
<name>A0A8D5ALT1_9GAMM</name>
<dbReference type="InterPro" id="IPR050638">
    <property type="entry name" value="AA-Vitamin_Transporters"/>
</dbReference>
<accession>A0A8D5ALT1</accession>
<evidence type="ECO:0000313" key="8">
    <source>
        <dbReference type="Proteomes" id="UP000824988"/>
    </source>
</evidence>
<evidence type="ECO:0000313" key="7">
    <source>
        <dbReference type="EMBL" id="BBL72451.1"/>
    </source>
</evidence>
<protein>
    <submittedName>
        <fullName evidence="7">Permease</fullName>
    </submittedName>
</protein>